<dbReference type="PANTHER" id="PTHR45707:SF69">
    <property type="entry name" value="CALCIUM-DEPENDENT LIPID-BINDING (CALB DOMAIN) PLANT PHOSPHORIBOSYLTRANSFERASE FAMILY PROTEIN"/>
    <property type="match status" value="1"/>
</dbReference>
<feature type="domain" description="Protein kinase" evidence="14">
    <location>
        <begin position="511"/>
        <end position="792"/>
    </location>
</feature>
<keyword evidence="4" id="KW-0812">Transmembrane</keyword>
<keyword evidence="2" id="KW-0723">Serine/threonine-protein kinase</keyword>
<reference evidence="15" key="2">
    <citation type="submission" date="2018-10" db="UniProtKB">
        <authorList>
            <consortium name="EnsemblPlants"/>
        </authorList>
    </citation>
    <scope>IDENTIFICATION</scope>
</reference>
<dbReference type="Gramene" id="TraesCS3B02G005000.1">
    <property type="protein sequence ID" value="TraesCS3B02G005000.1"/>
    <property type="gene ID" value="TraesCS3B02G005000"/>
</dbReference>
<dbReference type="PaxDb" id="4565-Traes_3B_9985A569B.1"/>
<evidence type="ECO:0000256" key="5">
    <source>
        <dbReference type="ARBA" id="ARBA00022729"/>
    </source>
</evidence>
<dbReference type="OMA" id="LEWTERF"/>
<dbReference type="FunFam" id="1.10.510.10:FF:000129">
    <property type="entry name" value="cysteine-rich receptor-like protein kinase 10"/>
    <property type="match status" value="1"/>
</dbReference>
<keyword evidence="5" id="KW-0732">Signal</keyword>
<dbReference type="InterPro" id="IPR017441">
    <property type="entry name" value="Protein_kinase_ATP_BS"/>
</dbReference>
<evidence type="ECO:0000256" key="11">
    <source>
        <dbReference type="ARBA" id="ARBA00023136"/>
    </source>
</evidence>
<evidence type="ECO:0000256" key="8">
    <source>
        <dbReference type="ARBA" id="ARBA00022777"/>
    </source>
</evidence>
<evidence type="ECO:0000256" key="10">
    <source>
        <dbReference type="ARBA" id="ARBA00022989"/>
    </source>
</evidence>
<comment type="subcellular location">
    <subcellularLocation>
        <location evidence="1">Membrane</location>
        <topology evidence="1">Single-pass membrane protein</topology>
    </subcellularLocation>
</comment>
<dbReference type="EnsemblPlants" id="TraesCS3B02G005000.1">
    <property type="protein sequence ID" value="TraesCS3B02G005000.1"/>
    <property type="gene ID" value="TraesCS3B02G005000"/>
</dbReference>
<dbReference type="STRING" id="4565.A0A3B6FHW1"/>
<keyword evidence="11" id="KW-0472">Membrane</keyword>
<evidence type="ECO:0000256" key="13">
    <source>
        <dbReference type="PROSITE-ProRule" id="PRU10141"/>
    </source>
</evidence>
<accession>A0A3B6FHW1</accession>
<keyword evidence="6" id="KW-0677">Repeat</keyword>
<name>A0A3B6FHW1_WHEAT</name>
<evidence type="ECO:0000256" key="1">
    <source>
        <dbReference type="ARBA" id="ARBA00004167"/>
    </source>
</evidence>
<keyword evidence="12" id="KW-0325">Glycoprotein</keyword>
<evidence type="ECO:0000313" key="16">
    <source>
        <dbReference type="Proteomes" id="UP000019116"/>
    </source>
</evidence>
<dbReference type="InterPro" id="IPR008271">
    <property type="entry name" value="Ser/Thr_kinase_AS"/>
</dbReference>
<dbReference type="SMART" id="SM00220">
    <property type="entry name" value="S_TKc"/>
    <property type="match status" value="1"/>
</dbReference>
<evidence type="ECO:0000256" key="12">
    <source>
        <dbReference type="ARBA" id="ARBA00023180"/>
    </source>
</evidence>
<dbReference type="GO" id="GO:0004674">
    <property type="term" value="F:protein serine/threonine kinase activity"/>
    <property type="evidence" value="ECO:0007669"/>
    <property type="project" value="UniProtKB-KW"/>
</dbReference>
<proteinExistence type="predicted"/>
<dbReference type="GO" id="GO:0005524">
    <property type="term" value="F:ATP binding"/>
    <property type="evidence" value="ECO:0007669"/>
    <property type="project" value="UniProtKB-UniRule"/>
</dbReference>
<dbReference type="Gene3D" id="2.60.40.10">
    <property type="entry name" value="Immunoglobulins"/>
    <property type="match status" value="1"/>
</dbReference>
<dbReference type="InterPro" id="IPR013783">
    <property type="entry name" value="Ig-like_fold"/>
</dbReference>
<evidence type="ECO:0000256" key="9">
    <source>
        <dbReference type="ARBA" id="ARBA00022840"/>
    </source>
</evidence>
<dbReference type="PROSITE" id="PS50011">
    <property type="entry name" value="PROTEIN_KINASE_DOM"/>
    <property type="match status" value="2"/>
</dbReference>
<dbReference type="SUPFAM" id="SSF56112">
    <property type="entry name" value="Protein kinase-like (PK-like)"/>
    <property type="match status" value="2"/>
</dbReference>
<evidence type="ECO:0000259" key="14">
    <source>
        <dbReference type="PROSITE" id="PS50011"/>
    </source>
</evidence>
<feature type="binding site" evidence="13">
    <location>
        <position position="539"/>
    </location>
    <ligand>
        <name>ATP</name>
        <dbReference type="ChEBI" id="CHEBI:30616"/>
    </ligand>
</feature>
<keyword evidence="9 13" id="KW-0067">ATP-binding</keyword>
<evidence type="ECO:0000256" key="7">
    <source>
        <dbReference type="ARBA" id="ARBA00022741"/>
    </source>
</evidence>
<dbReference type="GO" id="GO:0016020">
    <property type="term" value="C:membrane"/>
    <property type="evidence" value="ECO:0007669"/>
    <property type="project" value="UniProtKB-SubCell"/>
</dbReference>
<dbReference type="Gene3D" id="3.30.200.20">
    <property type="entry name" value="Phosphorylase Kinase, domain 1"/>
    <property type="match status" value="2"/>
</dbReference>
<reference evidence="15" key="1">
    <citation type="submission" date="2018-08" db="EMBL/GenBank/DDBJ databases">
        <authorList>
            <person name="Rossello M."/>
        </authorList>
    </citation>
    <scope>NUCLEOTIDE SEQUENCE [LARGE SCALE GENOMIC DNA]</scope>
    <source>
        <strain evidence="15">cv. Chinese Spring</strain>
    </source>
</reference>
<dbReference type="PROSITE" id="PS00108">
    <property type="entry name" value="PROTEIN_KINASE_ST"/>
    <property type="match status" value="1"/>
</dbReference>
<evidence type="ECO:0000256" key="2">
    <source>
        <dbReference type="ARBA" id="ARBA00022527"/>
    </source>
</evidence>
<keyword evidence="3" id="KW-0808">Transferase</keyword>
<dbReference type="InterPro" id="IPR011009">
    <property type="entry name" value="Kinase-like_dom_sf"/>
</dbReference>
<dbReference type="Gramene" id="TraesCS3B03G0009700.1">
    <property type="protein sequence ID" value="TraesCS3B03G0009700.1.CDS"/>
    <property type="gene ID" value="TraesCS3B03G0009700"/>
</dbReference>
<dbReference type="SMR" id="A0A3B6FHW1"/>
<dbReference type="GO" id="GO:0006950">
    <property type="term" value="P:response to stress"/>
    <property type="evidence" value="ECO:0007669"/>
    <property type="project" value="UniProtKB-ARBA"/>
</dbReference>
<keyword evidence="16" id="KW-1185">Reference proteome</keyword>
<dbReference type="FunFam" id="1.10.510.10:FF:000870">
    <property type="entry name" value="OSJNBa0016N04.16-like protein"/>
    <property type="match status" value="1"/>
</dbReference>
<dbReference type="InterPro" id="IPR000719">
    <property type="entry name" value="Prot_kinase_dom"/>
</dbReference>
<dbReference type="PANTHER" id="PTHR45707">
    <property type="entry name" value="C2 CALCIUM/LIPID-BINDING PLANT PHOSPHORIBOSYLTRANSFERASE FAMILY PROTEIN"/>
    <property type="match status" value="1"/>
</dbReference>
<feature type="domain" description="Protein kinase" evidence="14">
    <location>
        <begin position="1"/>
        <end position="276"/>
    </location>
</feature>
<protein>
    <recommendedName>
        <fullName evidence="14">Protein kinase domain-containing protein</fullName>
    </recommendedName>
</protein>
<evidence type="ECO:0000256" key="4">
    <source>
        <dbReference type="ARBA" id="ARBA00022692"/>
    </source>
</evidence>
<dbReference type="Gene3D" id="1.10.510.10">
    <property type="entry name" value="Transferase(Phosphotransferase) domain 1"/>
    <property type="match status" value="2"/>
</dbReference>
<sequence length="794" mass="90082">MSGHDDVQFDKEFYNLVNLQHQNIVRLVGYCHETRREYLPFNETNVLADVTKRALCFEFMENGSLSDCLFGKSMMMLHISNIVIIYLDEFNGHGWCNRYAIIKGICNGLKYLHEELKPPVFHLNLKPTNILLDKNMVPKIADFGFSRFFNKENSHITDSPVGNFGYLAPEYIHHGIISVKMDIFSLGVVVMKIISGPRGYARSAEMTVDQFTEIVHVNWRNRLQAAASGDLLESYSLQVKRCIEIALSCVEDDRLKRPTIGDIVNMLTETETQENYQGTLIDQMSTCVVKDTELIHVHPLELHFSFRPNKLISCPFHITNTMDDQHVSVRCVPKHKEANRYYAYLCDIFRVVPPRSTCTFVVMMDRAHPPPTNMDVLDLVVETFLGKVEVSKWHAGVDKSFEDARKENSRGSREVTLRVVCATTCETTTSEVILREGGLDQMKSMDENPTEPWCVGDNCGIGHQPQENTPRAATATPLSRSATTSTLEHSLANLFLIKSVVGIAPDITYNFSPLQEIGTGGFAVVYKGMVGKRRVAVKKLTRRLYLPEFKFHREIECMMKAKHKNIVRFLGYCAETQGEVADYEGKFVMSDLRNWLLCFEYLPNGSLENYITDTSSGLEWTERFRIIKGICEGLHYLHMNRILHLDLKPANILLDGHMVPKIADFELSRCLDEKKTHATTTVNTFGTPGYMAPEIFLGRKITFASDIYSLGSVIMEILTGVKGYPEDENVTENWIHRIEGGNQLQQVSVCTKIGLECMKFDPEKRPVAQHIIDMLDKVDETATSSSANSLFLRA</sequence>
<dbReference type="Proteomes" id="UP000019116">
    <property type="component" value="Chromosome 3B"/>
</dbReference>
<keyword evidence="8" id="KW-0418">Kinase</keyword>
<dbReference type="PROSITE" id="PS00107">
    <property type="entry name" value="PROTEIN_KINASE_ATP"/>
    <property type="match status" value="1"/>
</dbReference>
<evidence type="ECO:0000256" key="6">
    <source>
        <dbReference type="ARBA" id="ARBA00022737"/>
    </source>
</evidence>
<dbReference type="AlphaFoldDB" id="A0A3B6FHW1"/>
<organism evidence="15">
    <name type="scientific">Triticum aestivum</name>
    <name type="common">Wheat</name>
    <dbReference type="NCBI Taxonomy" id="4565"/>
    <lineage>
        <taxon>Eukaryota</taxon>
        <taxon>Viridiplantae</taxon>
        <taxon>Streptophyta</taxon>
        <taxon>Embryophyta</taxon>
        <taxon>Tracheophyta</taxon>
        <taxon>Spermatophyta</taxon>
        <taxon>Magnoliopsida</taxon>
        <taxon>Liliopsida</taxon>
        <taxon>Poales</taxon>
        <taxon>Poaceae</taxon>
        <taxon>BOP clade</taxon>
        <taxon>Pooideae</taxon>
        <taxon>Triticodae</taxon>
        <taxon>Triticeae</taxon>
        <taxon>Triticinae</taxon>
        <taxon>Triticum</taxon>
    </lineage>
</organism>
<keyword evidence="7 13" id="KW-0547">Nucleotide-binding</keyword>
<evidence type="ECO:0000313" key="15">
    <source>
        <dbReference type="EnsemblPlants" id="TraesCS3B02G005000.1"/>
    </source>
</evidence>
<dbReference type="Pfam" id="PF00069">
    <property type="entry name" value="Pkinase"/>
    <property type="match status" value="2"/>
</dbReference>
<evidence type="ECO:0000256" key="3">
    <source>
        <dbReference type="ARBA" id="ARBA00022679"/>
    </source>
</evidence>
<dbReference type="OrthoDB" id="694080at2759"/>
<keyword evidence="10" id="KW-1133">Transmembrane helix</keyword>